<dbReference type="SUPFAM" id="SSF46785">
    <property type="entry name" value="Winged helix' DNA-binding domain"/>
    <property type="match status" value="1"/>
</dbReference>
<comment type="caution">
    <text evidence="7">The sequence shown here is derived from an EMBL/GenBank/DDBJ whole genome shotgun (WGS) entry which is preliminary data.</text>
</comment>
<dbReference type="InterPro" id="IPR036390">
    <property type="entry name" value="WH_DNA-bd_sf"/>
</dbReference>
<dbReference type="GO" id="GO:0045892">
    <property type="term" value="P:negative regulation of DNA-templated transcription"/>
    <property type="evidence" value="ECO:0007669"/>
    <property type="project" value="TreeGrafter"/>
</dbReference>
<evidence type="ECO:0000256" key="1">
    <source>
        <dbReference type="ARBA" id="ARBA00023015"/>
    </source>
</evidence>
<organism evidence="7 8">
    <name type="scientific">Verticiella sediminum</name>
    <dbReference type="NCBI Taxonomy" id="1247510"/>
    <lineage>
        <taxon>Bacteria</taxon>
        <taxon>Pseudomonadati</taxon>
        <taxon>Pseudomonadota</taxon>
        <taxon>Betaproteobacteria</taxon>
        <taxon>Burkholderiales</taxon>
        <taxon>Alcaligenaceae</taxon>
        <taxon>Verticiella</taxon>
    </lineage>
</organism>
<dbReference type="Proteomes" id="UP000318405">
    <property type="component" value="Unassembled WGS sequence"/>
</dbReference>
<sequence>MHAQVLALPPRSQKDAAPAESRSPADRHFVTALARGLDILACFRSGESSLSNQELARRCGLPKSTVSRLTQTLLRQGYLSHDRDTGKFRLGDATMALGGAALARLDMAQIARPMMQALADESRGMVSLAIPNRTSMLYLEVCRSGPAVGSMMGVGTRLPMVTSAIGRAYLAGIDDADRAEIMVKVRERKPECWETSREMVEQALREYRRLGCTCSFGAWQRGVNAIAVPVASGMNRPVVAINCGGPVSEMSQNYLLSVVRPRLLELSARLHTMLR</sequence>
<evidence type="ECO:0000259" key="5">
    <source>
        <dbReference type="PROSITE" id="PS51077"/>
    </source>
</evidence>
<dbReference type="GO" id="GO:0003677">
    <property type="term" value="F:DNA binding"/>
    <property type="evidence" value="ECO:0007669"/>
    <property type="project" value="UniProtKB-KW"/>
</dbReference>
<dbReference type="InterPro" id="IPR050707">
    <property type="entry name" value="HTH_MetabolicPath_Reg"/>
</dbReference>
<evidence type="ECO:0000259" key="6">
    <source>
        <dbReference type="PROSITE" id="PS51078"/>
    </source>
</evidence>
<dbReference type="SUPFAM" id="SSF55781">
    <property type="entry name" value="GAF domain-like"/>
    <property type="match status" value="1"/>
</dbReference>
<evidence type="ECO:0000256" key="2">
    <source>
        <dbReference type="ARBA" id="ARBA00023125"/>
    </source>
</evidence>
<dbReference type="Pfam" id="PF09339">
    <property type="entry name" value="HTH_IclR"/>
    <property type="match status" value="1"/>
</dbReference>
<dbReference type="RefSeq" id="WP_143949892.1">
    <property type="nucleotide sequence ID" value="NZ_BAABMB010000003.1"/>
</dbReference>
<feature type="region of interest" description="Disordered" evidence="4">
    <location>
        <begin position="1"/>
        <end position="24"/>
    </location>
</feature>
<keyword evidence="3" id="KW-0804">Transcription</keyword>
<keyword evidence="2" id="KW-0238">DNA-binding</keyword>
<dbReference type="PROSITE" id="PS51078">
    <property type="entry name" value="ICLR_ED"/>
    <property type="match status" value="1"/>
</dbReference>
<dbReference type="Gene3D" id="3.30.450.40">
    <property type="match status" value="1"/>
</dbReference>
<feature type="domain" description="IclR-ED" evidence="6">
    <location>
        <begin position="93"/>
        <end position="275"/>
    </location>
</feature>
<accession>A0A556ADP8</accession>
<dbReference type="PANTHER" id="PTHR30136:SF33">
    <property type="entry name" value="TRANSCRIPTIONAL REGULATORY PROTEIN"/>
    <property type="match status" value="1"/>
</dbReference>
<evidence type="ECO:0000256" key="3">
    <source>
        <dbReference type="ARBA" id="ARBA00023163"/>
    </source>
</evidence>
<dbReference type="EMBL" id="VLTJ01000038">
    <property type="protein sequence ID" value="TSH91018.1"/>
    <property type="molecule type" value="Genomic_DNA"/>
</dbReference>
<dbReference type="InterPro" id="IPR014757">
    <property type="entry name" value="Tscrpt_reg_IclR_C"/>
</dbReference>
<evidence type="ECO:0000256" key="4">
    <source>
        <dbReference type="SAM" id="MobiDB-lite"/>
    </source>
</evidence>
<dbReference type="InterPro" id="IPR005471">
    <property type="entry name" value="Tscrpt_reg_IclR_N"/>
</dbReference>
<name>A0A556ADP8_9BURK</name>
<dbReference type="FunFam" id="1.10.10.10:FF:000056">
    <property type="entry name" value="IclR family transcriptional regulator"/>
    <property type="match status" value="1"/>
</dbReference>
<dbReference type="PROSITE" id="PS51077">
    <property type="entry name" value="HTH_ICLR"/>
    <property type="match status" value="1"/>
</dbReference>
<dbReference type="InterPro" id="IPR036388">
    <property type="entry name" value="WH-like_DNA-bd_sf"/>
</dbReference>
<protein>
    <submittedName>
        <fullName evidence="7">IclR family transcriptional regulator</fullName>
    </submittedName>
</protein>
<keyword evidence="8" id="KW-1185">Reference proteome</keyword>
<dbReference type="GO" id="GO:0003700">
    <property type="term" value="F:DNA-binding transcription factor activity"/>
    <property type="evidence" value="ECO:0007669"/>
    <property type="project" value="TreeGrafter"/>
</dbReference>
<evidence type="ECO:0000313" key="7">
    <source>
        <dbReference type="EMBL" id="TSH91018.1"/>
    </source>
</evidence>
<dbReference type="Pfam" id="PF01614">
    <property type="entry name" value="IclR_C"/>
    <property type="match status" value="1"/>
</dbReference>
<feature type="domain" description="HTH iclR-type" evidence="5">
    <location>
        <begin position="30"/>
        <end position="92"/>
    </location>
</feature>
<evidence type="ECO:0000313" key="8">
    <source>
        <dbReference type="Proteomes" id="UP000318405"/>
    </source>
</evidence>
<dbReference type="AlphaFoldDB" id="A0A556ADP8"/>
<dbReference type="InterPro" id="IPR029016">
    <property type="entry name" value="GAF-like_dom_sf"/>
</dbReference>
<dbReference type="OrthoDB" id="5401369at2"/>
<dbReference type="Gene3D" id="1.10.10.10">
    <property type="entry name" value="Winged helix-like DNA-binding domain superfamily/Winged helix DNA-binding domain"/>
    <property type="match status" value="1"/>
</dbReference>
<dbReference type="SMART" id="SM00346">
    <property type="entry name" value="HTH_ICLR"/>
    <property type="match status" value="1"/>
</dbReference>
<keyword evidence="1" id="KW-0805">Transcription regulation</keyword>
<dbReference type="PANTHER" id="PTHR30136">
    <property type="entry name" value="HELIX-TURN-HELIX TRANSCRIPTIONAL REGULATOR, ICLR FAMILY"/>
    <property type="match status" value="1"/>
</dbReference>
<reference evidence="7 8" key="1">
    <citation type="submission" date="2019-07" db="EMBL/GenBank/DDBJ databases">
        <title>Qingshengfaniella alkalisoli gen. nov., sp. nov., isolated from saline soil.</title>
        <authorList>
            <person name="Xu L."/>
            <person name="Huang X.-X."/>
            <person name="Sun J.-Q."/>
        </authorList>
    </citation>
    <scope>NUCLEOTIDE SEQUENCE [LARGE SCALE GENOMIC DNA]</scope>
    <source>
        <strain evidence="7 8">DSM 27279</strain>
    </source>
</reference>
<proteinExistence type="predicted"/>
<gene>
    <name evidence="7" type="ORF">FOZ76_19160</name>
</gene>